<organism evidence="1 2">
    <name type="scientific">Periplaneta americana</name>
    <name type="common">American cockroach</name>
    <name type="synonym">Blatta americana</name>
    <dbReference type="NCBI Taxonomy" id="6978"/>
    <lineage>
        <taxon>Eukaryota</taxon>
        <taxon>Metazoa</taxon>
        <taxon>Ecdysozoa</taxon>
        <taxon>Arthropoda</taxon>
        <taxon>Hexapoda</taxon>
        <taxon>Insecta</taxon>
        <taxon>Pterygota</taxon>
        <taxon>Neoptera</taxon>
        <taxon>Polyneoptera</taxon>
        <taxon>Dictyoptera</taxon>
        <taxon>Blattodea</taxon>
        <taxon>Blattoidea</taxon>
        <taxon>Blattidae</taxon>
        <taxon>Blattinae</taxon>
        <taxon>Periplaneta</taxon>
    </lineage>
</organism>
<comment type="caution">
    <text evidence="1">The sequence shown here is derived from an EMBL/GenBank/DDBJ whole genome shotgun (WGS) entry which is preliminary data.</text>
</comment>
<dbReference type="InterPro" id="IPR036397">
    <property type="entry name" value="RNaseH_sf"/>
</dbReference>
<reference evidence="1 2" key="1">
    <citation type="journal article" date="2022" name="Allergy">
        <title>Genome assembly and annotation of Periplaneta americana reveal a comprehensive cockroach allergen profile.</title>
        <authorList>
            <person name="Wang L."/>
            <person name="Xiong Q."/>
            <person name="Saelim N."/>
            <person name="Wang L."/>
            <person name="Nong W."/>
            <person name="Wan A.T."/>
            <person name="Shi M."/>
            <person name="Liu X."/>
            <person name="Cao Q."/>
            <person name="Hui J.H.L."/>
            <person name="Sookrung N."/>
            <person name="Leung T.F."/>
            <person name="Tungtrongchitr A."/>
            <person name="Tsui S.K.W."/>
        </authorList>
    </citation>
    <scope>NUCLEOTIDE SEQUENCE [LARGE SCALE GENOMIC DNA]</scope>
    <source>
        <strain evidence="1">PWHHKU_190912</strain>
    </source>
</reference>
<gene>
    <name evidence="1" type="ORF">ANN_22174</name>
</gene>
<dbReference type="Proteomes" id="UP001148838">
    <property type="component" value="Unassembled WGS sequence"/>
</dbReference>
<accession>A0ABQ8S7K8</accession>
<evidence type="ECO:0008006" key="3">
    <source>
        <dbReference type="Google" id="ProtNLM"/>
    </source>
</evidence>
<evidence type="ECO:0000313" key="2">
    <source>
        <dbReference type="Proteomes" id="UP001148838"/>
    </source>
</evidence>
<keyword evidence="2" id="KW-1185">Reference proteome</keyword>
<dbReference type="EMBL" id="JAJSOF020000033">
    <property type="protein sequence ID" value="KAJ4429970.1"/>
    <property type="molecule type" value="Genomic_DNA"/>
</dbReference>
<protein>
    <recommendedName>
        <fullName evidence="3">Restriction endonuclease domain-containing protein</fullName>
    </recommendedName>
</protein>
<name>A0ABQ8S7K8_PERAM</name>
<proteinExistence type="predicted"/>
<dbReference type="Gene3D" id="3.30.420.10">
    <property type="entry name" value="Ribonuclease H-like superfamily/Ribonuclease H"/>
    <property type="match status" value="1"/>
</dbReference>
<dbReference type="PANTHER" id="PTHR47326:SF1">
    <property type="entry name" value="HTH PSQ-TYPE DOMAIN-CONTAINING PROTEIN"/>
    <property type="match status" value="1"/>
</dbReference>
<dbReference type="PANTHER" id="PTHR47326">
    <property type="entry name" value="TRANSPOSABLE ELEMENT TC3 TRANSPOSASE-LIKE PROTEIN"/>
    <property type="match status" value="1"/>
</dbReference>
<evidence type="ECO:0000313" key="1">
    <source>
        <dbReference type="EMBL" id="KAJ4429970.1"/>
    </source>
</evidence>
<sequence length="206" mass="23456">MFTTVEEAECVLWLAELKSECTTSFPNGQELTVTRNTNLDILRNYAVPQLPPETVFQQDGGKPPQNANHVRAFLDDTSPDCWIGRGGPMSWPPWSPDRTPLDSFLWGFVKDEVYRTPVTVIAELRGRIYEAIGLVTLEMLSRLWQEIEYRLVIARATNGAHIELVRDTGSVIPTFRNQSRQRPDEIVDREEDILNLIAKTRDEADA</sequence>